<keyword evidence="1" id="KW-0472">Membrane</keyword>
<dbReference type="AlphaFoldDB" id="A0A372LXL6"/>
<evidence type="ECO:0000313" key="2">
    <source>
        <dbReference type="EMBL" id="RFU83150.1"/>
    </source>
</evidence>
<keyword evidence="1" id="KW-1133">Transmembrane helix</keyword>
<evidence type="ECO:0000313" key="3">
    <source>
        <dbReference type="Proteomes" id="UP000263094"/>
    </source>
</evidence>
<dbReference type="EMBL" id="QUAK01000219">
    <property type="protein sequence ID" value="RFU83150.1"/>
    <property type="molecule type" value="Genomic_DNA"/>
</dbReference>
<evidence type="ECO:0000256" key="1">
    <source>
        <dbReference type="SAM" id="Phobius"/>
    </source>
</evidence>
<feature type="transmembrane region" description="Helical" evidence="1">
    <location>
        <begin position="45"/>
        <end position="63"/>
    </location>
</feature>
<gene>
    <name evidence="2" type="ORF">DY218_29300</name>
</gene>
<accession>A0A372LXL6</accession>
<proteinExistence type="predicted"/>
<keyword evidence="3" id="KW-1185">Reference proteome</keyword>
<dbReference type="OrthoDB" id="4253710at2"/>
<comment type="caution">
    <text evidence="2">The sequence shown here is derived from an EMBL/GenBank/DDBJ whole genome shotgun (WGS) entry which is preliminary data.</text>
</comment>
<organism evidence="2 3">
    <name type="scientific">Streptomyces triticagri</name>
    <dbReference type="NCBI Taxonomy" id="2293568"/>
    <lineage>
        <taxon>Bacteria</taxon>
        <taxon>Bacillati</taxon>
        <taxon>Actinomycetota</taxon>
        <taxon>Actinomycetes</taxon>
        <taxon>Kitasatosporales</taxon>
        <taxon>Streptomycetaceae</taxon>
        <taxon>Streptomyces</taxon>
    </lineage>
</organism>
<protein>
    <submittedName>
        <fullName evidence="2">Uncharacterized protein</fullName>
    </submittedName>
</protein>
<name>A0A372LXL6_9ACTN</name>
<dbReference type="Proteomes" id="UP000263094">
    <property type="component" value="Unassembled WGS sequence"/>
</dbReference>
<sequence length="81" mass="9199">MSERKEDEVRRLLAGPLPSVPPGLVTEATARGERLLRRQRAVRRVLWLLFCVAVVAFTVWAAVEQPWIRPPAETTPPLQGW</sequence>
<reference evidence="2 3" key="1">
    <citation type="submission" date="2018-08" db="EMBL/GenBank/DDBJ databases">
        <title>Isolation, diversity and antifungal activity of Actinobacteria from wheat.</title>
        <authorList>
            <person name="Han C."/>
        </authorList>
    </citation>
    <scope>NUCLEOTIDE SEQUENCE [LARGE SCALE GENOMIC DNA]</scope>
    <source>
        <strain evidence="2 3">NEAU-YY421</strain>
    </source>
</reference>
<keyword evidence="1" id="KW-0812">Transmembrane</keyword>